<dbReference type="Proteomes" id="UP001500603">
    <property type="component" value="Unassembled WGS sequence"/>
</dbReference>
<dbReference type="SUPFAM" id="SSF47413">
    <property type="entry name" value="lambda repressor-like DNA-binding domains"/>
    <property type="match status" value="1"/>
</dbReference>
<dbReference type="SMART" id="SM00530">
    <property type="entry name" value="HTH_XRE"/>
    <property type="match status" value="1"/>
</dbReference>
<keyword evidence="3" id="KW-1185">Reference proteome</keyword>
<dbReference type="Gene3D" id="1.25.40.10">
    <property type="entry name" value="Tetratricopeptide repeat domain"/>
    <property type="match status" value="1"/>
</dbReference>
<evidence type="ECO:0000259" key="1">
    <source>
        <dbReference type="PROSITE" id="PS50943"/>
    </source>
</evidence>
<reference evidence="3" key="1">
    <citation type="journal article" date="2019" name="Int. J. Syst. Evol. Microbiol.">
        <title>The Global Catalogue of Microorganisms (GCM) 10K type strain sequencing project: providing services to taxonomists for standard genome sequencing and annotation.</title>
        <authorList>
            <consortium name="The Broad Institute Genomics Platform"/>
            <consortium name="The Broad Institute Genome Sequencing Center for Infectious Disease"/>
            <person name="Wu L."/>
            <person name="Ma J."/>
        </authorList>
    </citation>
    <scope>NUCLEOTIDE SEQUENCE [LARGE SCALE GENOMIC DNA]</scope>
    <source>
        <strain evidence="3">JCM 18298</strain>
    </source>
</reference>
<comment type="caution">
    <text evidence="2">The sequence shown here is derived from an EMBL/GenBank/DDBJ whole genome shotgun (WGS) entry which is preliminary data.</text>
</comment>
<dbReference type="Gene3D" id="1.10.260.40">
    <property type="entry name" value="lambda repressor-like DNA-binding domains"/>
    <property type="match status" value="1"/>
</dbReference>
<feature type="domain" description="HTH cro/C1-type" evidence="1">
    <location>
        <begin position="23"/>
        <end position="49"/>
    </location>
</feature>
<protein>
    <recommendedName>
        <fullName evidence="1">HTH cro/C1-type domain-containing protein</fullName>
    </recommendedName>
</protein>
<dbReference type="InterPro" id="IPR001387">
    <property type="entry name" value="Cro/C1-type_HTH"/>
</dbReference>
<gene>
    <name evidence="2" type="ORF">GCM10023318_42790</name>
</gene>
<dbReference type="CDD" id="cd00093">
    <property type="entry name" value="HTH_XRE"/>
    <property type="match status" value="1"/>
</dbReference>
<name>A0ABP9KN08_9NOCA</name>
<dbReference type="Pfam" id="PF13560">
    <property type="entry name" value="HTH_31"/>
    <property type="match status" value="1"/>
</dbReference>
<dbReference type="InterPro" id="IPR010982">
    <property type="entry name" value="Lambda_DNA-bd_dom_sf"/>
</dbReference>
<dbReference type="RefSeq" id="WP_345497350.1">
    <property type="nucleotide sequence ID" value="NZ_BAABJM010000004.1"/>
</dbReference>
<accession>A0ABP9KN08</accession>
<dbReference type="PROSITE" id="PS50943">
    <property type="entry name" value="HTH_CROC1"/>
    <property type="match status" value="1"/>
</dbReference>
<organism evidence="2 3">
    <name type="scientific">Nocardia callitridis</name>
    <dbReference type="NCBI Taxonomy" id="648753"/>
    <lineage>
        <taxon>Bacteria</taxon>
        <taxon>Bacillati</taxon>
        <taxon>Actinomycetota</taxon>
        <taxon>Actinomycetes</taxon>
        <taxon>Mycobacteriales</taxon>
        <taxon>Nocardiaceae</taxon>
        <taxon>Nocardia</taxon>
    </lineage>
</organism>
<dbReference type="EMBL" id="BAABJM010000004">
    <property type="protein sequence ID" value="GAA5060853.1"/>
    <property type="molecule type" value="Genomic_DNA"/>
</dbReference>
<proteinExistence type="predicted"/>
<evidence type="ECO:0000313" key="3">
    <source>
        <dbReference type="Proteomes" id="UP001500603"/>
    </source>
</evidence>
<sequence>MTNPTTEPNGQAVDIADELAREIRRLRLAAGLSQRRLAAKIGYSRQYVSMTEWQDAALPSQEVTAALDTALHAQGALLAIRARAKGIRQAKHEPPREQGSSFVPPVAEHAHFVTEPTESRENGNAPEGLADVLGRIHKWSRSVHPGVVEHLRVNTLRTIEQYETLDSASLVDGLVRQRMWIDDLLQESAPERQRRQLFDVAAQTSGLLGFITVGIGDFPLGRAYCAESFQLSGVIDDANLQAWARGLQSFCEYYSGRYDEALNYALDGLSYAGDGSQRVRLLVNGVARAYGKLGDSNGVRLAVDDAYEALSKGAVPQGVPSSISLDCYSVAQVAGNAATAYVSLSMPDKAEEYARSALLEMNSSNSPWGRSLVTVDLARSHIQSKQPDVEYASSLMIDALGSSSGKAMIPLRHRAAEFVQDATDRWGKLPRLREVREALDCLE</sequence>
<evidence type="ECO:0000313" key="2">
    <source>
        <dbReference type="EMBL" id="GAA5060853.1"/>
    </source>
</evidence>
<dbReference type="InterPro" id="IPR011990">
    <property type="entry name" value="TPR-like_helical_dom_sf"/>
</dbReference>